<gene>
    <name evidence="8" type="ordered locus">PHZ_c3001</name>
</gene>
<dbReference type="InterPro" id="IPR018076">
    <property type="entry name" value="T2SS_GspF_dom"/>
</dbReference>
<dbReference type="KEGG" id="pzu:PHZ_c3001"/>
<evidence type="ECO:0000256" key="3">
    <source>
        <dbReference type="ARBA" id="ARBA00022692"/>
    </source>
</evidence>
<dbReference type="Proteomes" id="UP000001868">
    <property type="component" value="Chromosome"/>
</dbReference>
<dbReference type="HOGENOM" id="CLU_064305_0_1_5"/>
<protein>
    <submittedName>
        <fullName evidence="8">Flp pilus assembly protein TadB</fullName>
    </submittedName>
</protein>
<feature type="transmembrane region" description="Helical" evidence="6">
    <location>
        <begin position="75"/>
        <end position="95"/>
    </location>
</feature>
<feature type="transmembrane region" description="Helical" evidence="6">
    <location>
        <begin position="278"/>
        <end position="297"/>
    </location>
</feature>
<dbReference type="InterPro" id="IPR042094">
    <property type="entry name" value="T2SS_GspF_sf"/>
</dbReference>
<dbReference type="Gene3D" id="1.20.81.30">
    <property type="entry name" value="Type II secretion system (T2SS), domain F"/>
    <property type="match status" value="1"/>
</dbReference>
<sequence length="305" mass="32000">MLLAALAGGGGTGKRRLARRARALTEARSAPAVQAARLSLRRPGASRLDALAQRILPRPAVLRARLAATGLPITLGHYAVASVAVGVVFGALALAAGAPPILALLAAAADGLLLPHLGVGILMGRRRGRFLKTFAEAIALIVRGLRAGLPVTETVGVVGREIEGPVGEEFRRVADEVRLGAPIEGAMGEAARRIGLPEFDFLAICLAVQRETGGNLAESLENLEHILRRRQQMRLKIKAMSSEATASALIIGVLPFAMAVLMSIASPDYMRVLFTGPLGRLMIAAGLASLAVGGLIMRKMVRFEI</sequence>
<feature type="transmembrane region" description="Helical" evidence="6">
    <location>
        <begin position="101"/>
        <end position="123"/>
    </location>
</feature>
<dbReference type="eggNOG" id="COG4965">
    <property type="taxonomic scope" value="Bacteria"/>
</dbReference>
<keyword evidence="5 6" id="KW-0472">Membrane</keyword>
<keyword evidence="2" id="KW-1003">Cell membrane</keyword>
<reference evidence="8 9" key="1">
    <citation type="journal article" date="2008" name="BMC Genomics">
        <title>Complete genome of Phenylobacterium zucineum - a novel facultative intracellular bacterium isolated from human erythroleukemia cell line K562.</title>
        <authorList>
            <person name="Luo Y."/>
            <person name="Xu X."/>
            <person name="Ding Z."/>
            <person name="Liu Z."/>
            <person name="Zhang B."/>
            <person name="Yan Z."/>
            <person name="Sun J."/>
            <person name="Hu S."/>
            <person name="Hu X."/>
        </authorList>
    </citation>
    <scope>NUCLEOTIDE SEQUENCE [LARGE SCALE GENOMIC DNA]</scope>
    <source>
        <strain evidence="8 9">HLK1</strain>
    </source>
</reference>
<evidence type="ECO:0000313" key="8">
    <source>
        <dbReference type="EMBL" id="ACG79410.1"/>
    </source>
</evidence>
<dbReference type="STRING" id="450851.PHZ_c3001"/>
<comment type="subcellular location">
    <subcellularLocation>
        <location evidence="1">Cell membrane</location>
        <topology evidence="1">Multi-pass membrane protein</topology>
    </subcellularLocation>
</comment>
<dbReference type="AlphaFoldDB" id="B4R9F0"/>
<keyword evidence="4 6" id="KW-1133">Transmembrane helix</keyword>
<feature type="domain" description="Type II secretion system protein GspF" evidence="7">
    <location>
        <begin position="139"/>
        <end position="262"/>
    </location>
</feature>
<evidence type="ECO:0000256" key="4">
    <source>
        <dbReference type="ARBA" id="ARBA00022989"/>
    </source>
</evidence>
<dbReference type="GO" id="GO:0005886">
    <property type="term" value="C:plasma membrane"/>
    <property type="evidence" value="ECO:0007669"/>
    <property type="project" value="UniProtKB-SubCell"/>
</dbReference>
<dbReference type="PANTHER" id="PTHR35007">
    <property type="entry name" value="INTEGRAL MEMBRANE PROTEIN-RELATED"/>
    <property type="match status" value="1"/>
</dbReference>
<keyword evidence="3 6" id="KW-0812">Transmembrane</keyword>
<evidence type="ECO:0000256" key="1">
    <source>
        <dbReference type="ARBA" id="ARBA00004651"/>
    </source>
</evidence>
<dbReference type="PANTHER" id="PTHR35007:SF1">
    <property type="entry name" value="PILUS ASSEMBLY PROTEIN"/>
    <property type="match status" value="1"/>
</dbReference>
<organism evidence="8 9">
    <name type="scientific">Phenylobacterium zucineum (strain HLK1)</name>
    <dbReference type="NCBI Taxonomy" id="450851"/>
    <lineage>
        <taxon>Bacteria</taxon>
        <taxon>Pseudomonadati</taxon>
        <taxon>Pseudomonadota</taxon>
        <taxon>Alphaproteobacteria</taxon>
        <taxon>Caulobacterales</taxon>
        <taxon>Caulobacteraceae</taxon>
        <taxon>Phenylobacterium</taxon>
    </lineage>
</organism>
<evidence type="ECO:0000313" key="9">
    <source>
        <dbReference type="Proteomes" id="UP000001868"/>
    </source>
</evidence>
<proteinExistence type="predicted"/>
<evidence type="ECO:0000259" key="7">
    <source>
        <dbReference type="Pfam" id="PF00482"/>
    </source>
</evidence>
<evidence type="ECO:0000256" key="6">
    <source>
        <dbReference type="SAM" id="Phobius"/>
    </source>
</evidence>
<dbReference type="Pfam" id="PF00482">
    <property type="entry name" value="T2SSF"/>
    <property type="match status" value="1"/>
</dbReference>
<name>B4R9F0_PHEZH</name>
<accession>B4R9F0</accession>
<evidence type="ECO:0000256" key="5">
    <source>
        <dbReference type="ARBA" id="ARBA00023136"/>
    </source>
</evidence>
<keyword evidence="9" id="KW-1185">Reference proteome</keyword>
<feature type="transmembrane region" description="Helical" evidence="6">
    <location>
        <begin position="244"/>
        <end position="266"/>
    </location>
</feature>
<evidence type="ECO:0000256" key="2">
    <source>
        <dbReference type="ARBA" id="ARBA00022475"/>
    </source>
</evidence>
<dbReference type="EMBL" id="CP000747">
    <property type="protein sequence ID" value="ACG79410.1"/>
    <property type="molecule type" value="Genomic_DNA"/>
</dbReference>